<accession>A0A6M2DMD7</accession>
<evidence type="ECO:0000259" key="1">
    <source>
        <dbReference type="SMART" id="SM00148"/>
    </source>
</evidence>
<evidence type="ECO:0000313" key="2">
    <source>
        <dbReference type="EMBL" id="NOV46188.1"/>
    </source>
</evidence>
<name>A0A6M2DMD7_XENCH</name>
<dbReference type="AlphaFoldDB" id="A0A6M2DMD7"/>
<dbReference type="InterPro" id="IPR051057">
    <property type="entry name" value="PI-PLC_domain"/>
</dbReference>
<organism evidence="2">
    <name type="scientific">Xenopsylla cheopis</name>
    <name type="common">Oriental rat flea</name>
    <name type="synonym">Pulex cheopis</name>
    <dbReference type="NCBI Taxonomy" id="163159"/>
    <lineage>
        <taxon>Eukaryota</taxon>
        <taxon>Metazoa</taxon>
        <taxon>Ecdysozoa</taxon>
        <taxon>Arthropoda</taxon>
        <taxon>Hexapoda</taxon>
        <taxon>Insecta</taxon>
        <taxon>Pterygota</taxon>
        <taxon>Neoptera</taxon>
        <taxon>Endopterygota</taxon>
        <taxon>Siphonaptera</taxon>
        <taxon>Pulicidae</taxon>
        <taxon>Xenopsyllinae</taxon>
        <taxon>Xenopsylla</taxon>
    </lineage>
</organism>
<feature type="domain" description="Phosphatidylinositol-specific phospholipase C X" evidence="1">
    <location>
        <begin position="25"/>
        <end position="192"/>
    </location>
</feature>
<dbReference type="PANTHER" id="PTHR13593">
    <property type="match status" value="1"/>
</dbReference>
<dbReference type="InterPro" id="IPR017946">
    <property type="entry name" value="PLC-like_Pdiesterase_TIM-brl"/>
</dbReference>
<dbReference type="SUPFAM" id="SSF51695">
    <property type="entry name" value="PLC-like phosphodiesterases"/>
    <property type="match status" value="1"/>
</dbReference>
<dbReference type="GO" id="GO:0008081">
    <property type="term" value="F:phosphoric diester hydrolase activity"/>
    <property type="evidence" value="ECO:0007669"/>
    <property type="project" value="InterPro"/>
</dbReference>
<dbReference type="EMBL" id="GIIL01002462">
    <property type="protein sequence ID" value="NOV46188.1"/>
    <property type="molecule type" value="Transcribed_RNA"/>
</dbReference>
<dbReference type="CDD" id="cd08616">
    <property type="entry name" value="PI-PLCXD1c"/>
    <property type="match status" value="1"/>
</dbReference>
<dbReference type="GO" id="GO:0006629">
    <property type="term" value="P:lipid metabolic process"/>
    <property type="evidence" value="ECO:0007669"/>
    <property type="project" value="InterPro"/>
</dbReference>
<protein>
    <submittedName>
        <fullName evidence="2">Putative glycosylphosphatidylinositol-specific phospholipase c</fullName>
    </submittedName>
</protein>
<dbReference type="InterPro" id="IPR000909">
    <property type="entry name" value="PLipase_C_PInositol-sp_X_dom"/>
</dbReference>
<dbReference type="SMART" id="SM00148">
    <property type="entry name" value="PLCXc"/>
    <property type="match status" value="1"/>
</dbReference>
<dbReference type="PANTHER" id="PTHR13593:SF113">
    <property type="entry name" value="SI:DKEY-266F7.9"/>
    <property type="match status" value="1"/>
</dbReference>
<dbReference type="InterPro" id="IPR042158">
    <property type="entry name" value="PLCXD1/2/3"/>
</dbReference>
<reference evidence="2" key="1">
    <citation type="submission" date="2020-03" db="EMBL/GenBank/DDBJ databases">
        <title>Transcriptomic Profiling of the Digestive Tract of the Rat Flea, Xenopsylla cheopis, Following Blood Feeding and Infection with Yersinia pestis.</title>
        <authorList>
            <person name="Bland D.M."/>
            <person name="Martens C.A."/>
            <person name="Virtaneva K."/>
            <person name="Kanakabandi K."/>
            <person name="Long D."/>
            <person name="Rosenke R."/>
            <person name="Saturday G.A."/>
            <person name="Hoyt F.H."/>
            <person name="Bruno D.P."/>
            <person name="Ribeiro J.M.C."/>
            <person name="Hinnebusch J."/>
        </authorList>
    </citation>
    <scope>NUCLEOTIDE SEQUENCE</scope>
</reference>
<sequence>MENNKAQDFTNDLSNWMGNLPSELRDMPIIHLAIPGTHDSMTYGINRKSEASPDADPNIKKLSIFCHSTVRRWAITQEYDINEQLHQGIRYFDFRIATKKPSSDFYFVHGLYADEVSNNLVKLREFLDSHPGEVVIIDCQHFYEFSQNDHFLFSNMLYEAFTFRISPNSGSIKNCSLSALNQRREQLIIIYRGMTGHKYFWPTYVWNNPWPDEITIPGLLTKLKYGLQMRDPDIGYVSQCLLTPTPKFIALRWHSNLKNKCAKPVAKNLFPWIEQLVPGRPNGDDLHVNVILADFVEIDESDFSKMVVGLNKKILKSLK</sequence>
<dbReference type="Gene3D" id="3.20.20.190">
    <property type="entry name" value="Phosphatidylinositol (PI) phosphodiesterase"/>
    <property type="match status" value="1"/>
</dbReference>
<proteinExistence type="predicted"/>